<sequence length="388" mass="44001">MTHVSPKTLLCKAIVLINSHRVFVGVSLLVAVLSFIYYPSSEFLGETVNEVELFDHFDVDKDGEINRAEFWSLVPHLQKPTTERTRAIASTEYLRICCGFVPLDVHTLRSAELDQLEFLLNDTSLEALLSWTKPETNQFQVHVGDLTTFLPASRDIEVGYVWSLYTPESSPPLRADPPHTEGIQAVLIRLLSSFHSKPFLQTRFQPRGGFAILRARSSTKLDITFRFHAEFQLNDNSKQPFWFTPSQFAGRLVIEADGSHVDFFHVTVPSDKSLNVDMEWTSDTGIDGNDETLTVEIGYMKQMELSSLEPSSTFPRASCGKESSMTIPNIQWEQEISHHTAELQLQKAFFPFKQVEYYNISEALSRAAVEKKYVHSIVLWGALDDQSC</sequence>
<reference evidence="4 5" key="1">
    <citation type="journal article" date="2017" name="Nat. Ecol. Evol.">
        <title>Scallop genome provides insights into evolution of bilaterian karyotype and development.</title>
        <authorList>
            <person name="Wang S."/>
            <person name="Zhang J."/>
            <person name="Jiao W."/>
            <person name="Li J."/>
            <person name="Xun X."/>
            <person name="Sun Y."/>
            <person name="Guo X."/>
            <person name="Huan P."/>
            <person name="Dong B."/>
            <person name="Zhang L."/>
            <person name="Hu X."/>
            <person name="Sun X."/>
            <person name="Wang J."/>
            <person name="Zhao C."/>
            <person name="Wang Y."/>
            <person name="Wang D."/>
            <person name="Huang X."/>
            <person name="Wang R."/>
            <person name="Lv J."/>
            <person name="Li Y."/>
            <person name="Zhang Z."/>
            <person name="Liu B."/>
            <person name="Lu W."/>
            <person name="Hui Y."/>
            <person name="Liang J."/>
            <person name="Zhou Z."/>
            <person name="Hou R."/>
            <person name="Li X."/>
            <person name="Liu Y."/>
            <person name="Li H."/>
            <person name="Ning X."/>
            <person name="Lin Y."/>
            <person name="Zhao L."/>
            <person name="Xing Q."/>
            <person name="Dou J."/>
            <person name="Li Y."/>
            <person name="Mao J."/>
            <person name="Guo H."/>
            <person name="Dou H."/>
            <person name="Li T."/>
            <person name="Mu C."/>
            <person name="Jiang W."/>
            <person name="Fu Q."/>
            <person name="Fu X."/>
            <person name="Miao Y."/>
            <person name="Liu J."/>
            <person name="Yu Q."/>
            <person name="Li R."/>
            <person name="Liao H."/>
            <person name="Li X."/>
            <person name="Kong Y."/>
            <person name="Jiang Z."/>
            <person name="Chourrout D."/>
            <person name="Li R."/>
            <person name="Bao Z."/>
        </authorList>
    </citation>
    <scope>NUCLEOTIDE SEQUENCE [LARGE SCALE GENOMIC DNA]</scope>
    <source>
        <strain evidence="4 5">PY_sf001</strain>
    </source>
</reference>
<dbReference type="STRING" id="6573.A0A210QFJ6"/>
<keyword evidence="2" id="KW-0472">Membrane</keyword>
<evidence type="ECO:0000313" key="4">
    <source>
        <dbReference type="EMBL" id="OWF47391.1"/>
    </source>
</evidence>
<keyword evidence="2" id="KW-0812">Transmembrane</keyword>
<gene>
    <name evidence="4" type="ORF">KP79_PYT08175</name>
</gene>
<name>A0A210QFJ6_MIZYE</name>
<organism evidence="4 5">
    <name type="scientific">Mizuhopecten yessoensis</name>
    <name type="common">Japanese scallop</name>
    <name type="synonym">Patinopecten yessoensis</name>
    <dbReference type="NCBI Taxonomy" id="6573"/>
    <lineage>
        <taxon>Eukaryota</taxon>
        <taxon>Metazoa</taxon>
        <taxon>Spiralia</taxon>
        <taxon>Lophotrochozoa</taxon>
        <taxon>Mollusca</taxon>
        <taxon>Bivalvia</taxon>
        <taxon>Autobranchia</taxon>
        <taxon>Pteriomorphia</taxon>
        <taxon>Pectinida</taxon>
        <taxon>Pectinoidea</taxon>
        <taxon>Pectinidae</taxon>
        <taxon>Mizuhopecten</taxon>
    </lineage>
</organism>
<keyword evidence="2" id="KW-1133">Transmembrane helix</keyword>
<dbReference type="InterPro" id="IPR011992">
    <property type="entry name" value="EF-hand-dom_pair"/>
</dbReference>
<dbReference type="InterPro" id="IPR018247">
    <property type="entry name" value="EF_Hand_1_Ca_BS"/>
</dbReference>
<dbReference type="PROSITE" id="PS00018">
    <property type="entry name" value="EF_HAND_1"/>
    <property type="match status" value="1"/>
</dbReference>
<dbReference type="Proteomes" id="UP000242188">
    <property type="component" value="Unassembled WGS sequence"/>
</dbReference>
<dbReference type="PANTHER" id="PTHR16213">
    <property type="entry name" value="SELENOPROTEIN N"/>
    <property type="match status" value="1"/>
</dbReference>
<evidence type="ECO:0000259" key="3">
    <source>
        <dbReference type="PROSITE" id="PS50222"/>
    </source>
</evidence>
<comment type="caution">
    <text evidence="4">The sequence shown here is derived from an EMBL/GenBank/DDBJ whole genome shotgun (WGS) entry which is preliminary data.</text>
</comment>
<dbReference type="PROSITE" id="PS50222">
    <property type="entry name" value="EF_HAND_2"/>
    <property type="match status" value="1"/>
</dbReference>
<accession>A0A210QFJ6</accession>
<dbReference type="InterPro" id="IPR002048">
    <property type="entry name" value="EF_hand_dom"/>
</dbReference>
<evidence type="ECO:0000313" key="5">
    <source>
        <dbReference type="Proteomes" id="UP000242188"/>
    </source>
</evidence>
<dbReference type="SUPFAM" id="SSF47473">
    <property type="entry name" value="EF-hand"/>
    <property type="match status" value="1"/>
</dbReference>
<protein>
    <submittedName>
        <fullName evidence="4">Selenoprotein N</fullName>
    </submittedName>
</protein>
<feature type="transmembrane region" description="Helical" evidence="2">
    <location>
        <begin position="21"/>
        <end position="38"/>
    </location>
</feature>
<dbReference type="EMBL" id="NEDP02003918">
    <property type="protein sequence ID" value="OWF47391.1"/>
    <property type="molecule type" value="Genomic_DNA"/>
</dbReference>
<feature type="domain" description="EF-hand" evidence="3">
    <location>
        <begin position="52"/>
        <end position="80"/>
    </location>
</feature>
<proteinExistence type="predicted"/>
<dbReference type="PANTHER" id="PTHR16213:SF78">
    <property type="entry name" value="SELENOPROTEIN N"/>
    <property type="match status" value="1"/>
</dbReference>
<dbReference type="GO" id="GO:0005789">
    <property type="term" value="C:endoplasmic reticulum membrane"/>
    <property type="evidence" value="ECO:0007669"/>
    <property type="project" value="TreeGrafter"/>
</dbReference>
<dbReference type="OrthoDB" id="10062435at2759"/>
<keyword evidence="1" id="KW-0106">Calcium</keyword>
<keyword evidence="5" id="KW-1185">Reference proteome</keyword>
<evidence type="ECO:0000256" key="2">
    <source>
        <dbReference type="SAM" id="Phobius"/>
    </source>
</evidence>
<dbReference type="GO" id="GO:0055074">
    <property type="term" value="P:calcium ion homeostasis"/>
    <property type="evidence" value="ECO:0007669"/>
    <property type="project" value="TreeGrafter"/>
</dbReference>
<dbReference type="GO" id="GO:0005509">
    <property type="term" value="F:calcium ion binding"/>
    <property type="evidence" value="ECO:0007669"/>
    <property type="project" value="InterPro"/>
</dbReference>
<dbReference type="AlphaFoldDB" id="A0A210QFJ6"/>
<evidence type="ECO:0000256" key="1">
    <source>
        <dbReference type="ARBA" id="ARBA00022837"/>
    </source>
</evidence>